<dbReference type="Pfam" id="PF00440">
    <property type="entry name" value="TetR_N"/>
    <property type="match status" value="1"/>
</dbReference>
<sequence>MKEDILKTAADLFLTYGFKSVTMDDIANALGMSKKTIYQYFENKNVLVKGTTLYMFDLISKGIEEIIEQENNPIEEVYEIKRFLMIHLKDEKSSPQYQLQKYYPKIFESLKSKQSCVMEECVTSNLGRGIKLGLYRDTISVEFISKIYFNCMMALKDKELFPLNNFSMNDLMNHYLEYHIRGICTPNGLEHLTQYLNNNQS</sequence>
<comment type="caution">
    <text evidence="4">The sequence shown here is derived from an EMBL/GenBank/DDBJ whole genome shotgun (WGS) entry which is preliminary data.</text>
</comment>
<accession>A0ABS4BXC9</accession>
<evidence type="ECO:0000313" key="4">
    <source>
        <dbReference type="EMBL" id="MBP0904677.1"/>
    </source>
</evidence>
<dbReference type="InterPro" id="IPR050624">
    <property type="entry name" value="HTH-type_Tx_Regulator"/>
</dbReference>
<feature type="domain" description="HTH tetR-type" evidence="3">
    <location>
        <begin position="1"/>
        <end position="59"/>
    </location>
</feature>
<feature type="DNA-binding region" description="H-T-H motif" evidence="2">
    <location>
        <begin position="22"/>
        <end position="41"/>
    </location>
</feature>
<organism evidence="4 5">
    <name type="scientific">Mariniflexile gromovii</name>
    <dbReference type="NCBI Taxonomy" id="362523"/>
    <lineage>
        <taxon>Bacteria</taxon>
        <taxon>Pseudomonadati</taxon>
        <taxon>Bacteroidota</taxon>
        <taxon>Flavobacteriia</taxon>
        <taxon>Flavobacteriales</taxon>
        <taxon>Flavobacteriaceae</taxon>
        <taxon>Mariniflexile</taxon>
    </lineage>
</organism>
<dbReference type="PRINTS" id="PR00455">
    <property type="entry name" value="HTHTETR"/>
</dbReference>
<proteinExistence type="predicted"/>
<name>A0ABS4BXC9_9FLAO</name>
<evidence type="ECO:0000313" key="5">
    <source>
        <dbReference type="Proteomes" id="UP000670776"/>
    </source>
</evidence>
<evidence type="ECO:0000256" key="2">
    <source>
        <dbReference type="PROSITE-ProRule" id="PRU00335"/>
    </source>
</evidence>
<dbReference type="Gene3D" id="1.10.357.10">
    <property type="entry name" value="Tetracycline Repressor, domain 2"/>
    <property type="match status" value="1"/>
</dbReference>
<dbReference type="PANTHER" id="PTHR43479:SF11">
    <property type="entry name" value="ACREF_ENVCD OPERON REPRESSOR-RELATED"/>
    <property type="match status" value="1"/>
</dbReference>
<dbReference type="EMBL" id="JAGJCB010000012">
    <property type="protein sequence ID" value="MBP0904677.1"/>
    <property type="molecule type" value="Genomic_DNA"/>
</dbReference>
<gene>
    <name evidence="4" type="ORF">J8H85_12620</name>
</gene>
<reference evidence="4 5" key="1">
    <citation type="submission" date="2021-04" db="EMBL/GenBank/DDBJ databases">
        <title>Mariniflexile gromovii gen. nov., sp. nov., a gliding bacterium isolated from the sea urchin Strongylocentrotus intermedius.</title>
        <authorList>
            <person name="Ko S."/>
            <person name="Le V."/>
            <person name="Ahn C.-Y."/>
            <person name="Oh H.-M."/>
        </authorList>
    </citation>
    <scope>NUCLEOTIDE SEQUENCE [LARGE SCALE GENOMIC DNA]</scope>
    <source>
        <strain evidence="4 5">KCTC 12570</strain>
    </source>
</reference>
<protein>
    <submittedName>
        <fullName evidence="4">TetR/AcrR family transcriptional regulator</fullName>
    </submittedName>
</protein>
<dbReference type="SUPFAM" id="SSF46689">
    <property type="entry name" value="Homeodomain-like"/>
    <property type="match status" value="1"/>
</dbReference>
<dbReference type="InterPro" id="IPR001647">
    <property type="entry name" value="HTH_TetR"/>
</dbReference>
<keyword evidence="1 2" id="KW-0238">DNA-binding</keyword>
<evidence type="ECO:0000259" key="3">
    <source>
        <dbReference type="PROSITE" id="PS50977"/>
    </source>
</evidence>
<dbReference type="Proteomes" id="UP000670776">
    <property type="component" value="Unassembled WGS sequence"/>
</dbReference>
<evidence type="ECO:0000256" key="1">
    <source>
        <dbReference type="ARBA" id="ARBA00023125"/>
    </source>
</evidence>
<dbReference type="InterPro" id="IPR009057">
    <property type="entry name" value="Homeodomain-like_sf"/>
</dbReference>
<dbReference type="PROSITE" id="PS50977">
    <property type="entry name" value="HTH_TETR_2"/>
    <property type="match status" value="1"/>
</dbReference>
<dbReference type="PANTHER" id="PTHR43479">
    <property type="entry name" value="ACREF/ENVCD OPERON REPRESSOR-RELATED"/>
    <property type="match status" value="1"/>
</dbReference>
<keyword evidence="5" id="KW-1185">Reference proteome</keyword>
<dbReference type="RefSeq" id="WP_209655565.1">
    <property type="nucleotide sequence ID" value="NZ_JAGJCB010000012.1"/>
</dbReference>